<comment type="caution">
    <text evidence="1">The sequence shown here is derived from an EMBL/GenBank/DDBJ whole genome shotgun (WGS) entry which is preliminary data.</text>
</comment>
<evidence type="ECO:0000313" key="2">
    <source>
        <dbReference type="Proteomes" id="UP000183471"/>
    </source>
</evidence>
<keyword evidence="2" id="KW-1185">Reference proteome</keyword>
<reference evidence="1 2" key="1">
    <citation type="submission" date="2016-10" db="EMBL/GenBank/DDBJ databases">
        <authorList>
            <person name="Varghese N."/>
            <person name="Submissions S."/>
        </authorList>
    </citation>
    <scope>NUCLEOTIDE SEQUENCE [LARGE SCALE GENOMIC DNA]</scope>
    <source>
        <strain evidence="1 2">Nl1</strain>
    </source>
</reference>
<sequence length="38" mass="4352">MDSCNILQVDRITGPDQQGMSFEIRRYIIYSEGCLIAD</sequence>
<protein>
    <submittedName>
        <fullName evidence="1">Uncharacterized protein</fullName>
    </submittedName>
</protein>
<dbReference type="Proteomes" id="UP000183471">
    <property type="component" value="Unassembled WGS sequence"/>
</dbReference>
<accession>A0ABY0TMD9</accession>
<name>A0ABY0TMD9_9PROT</name>
<proteinExistence type="predicted"/>
<evidence type="ECO:0000313" key="1">
    <source>
        <dbReference type="EMBL" id="SDQ83397.1"/>
    </source>
</evidence>
<dbReference type="EMBL" id="FNKY01000001">
    <property type="protein sequence ID" value="SDQ83397.1"/>
    <property type="molecule type" value="Genomic_DNA"/>
</dbReference>
<gene>
    <name evidence="1" type="ORF">SAMN05216402_2477</name>
</gene>
<organism evidence="1 2">
    <name type="scientific">Nitrosospira multiformis</name>
    <dbReference type="NCBI Taxonomy" id="1231"/>
    <lineage>
        <taxon>Bacteria</taxon>
        <taxon>Pseudomonadati</taxon>
        <taxon>Pseudomonadota</taxon>
        <taxon>Betaproteobacteria</taxon>
        <taxon>Nitrosomonadales</taxon>
        <taxon>Nitrosomonadaceae</taxon>
        <taxon>Nitrosospira</taxon>
    </lineage>
</organism>